<sequence length="493" mass="57346">MNNVPFKFREDVAALLKQPLTDDELEEPHHKIDVICGISPLDSLWTEAFQKEWTKRVNLKLALYRTKDNTWKYKFWRQLAKTNEDTVKSEEDLKRSDEFRYFRVTSISINGSDSANLWNKKDLMDLQSPLPSLMHFVRHMIPSPAPSGAAINIEGPFDEAAELEIAESCHNVHLDRLVVTTHKSTFDPILQSFLKTKFGSKCQIFCERPADWQISTTTLLRNFIQAKGRPKKISLRNNTPLTFEFFQAVFEWSFASDYVAVNFAKRLLGQFSAYFEEDVRKRLKTFKPDLKLGLKVSSSSQKHKWGNEDLEITVTHFKANPTYLLIDTYRKSGVNKLNLKFCRNFVNNTELAFHPNLRFVIYNLGGLNEDQISSLNEACDRAEFRDFRFERYPSYMKNLFEYGWKPIILNETLAESNVVIWATHKTMYSYLPIPLEKAKALTMYEDGKQVWVKTPEIEEAVLKPWVNCAMEKSCMAPPGSNRHCNLDRYPKPQ</sequence>
<reference evidence="1 2" key="1">
    <citation type="journal article" date="2015" name="Genome Biol.">
        <title>Comparative genomics of Steinernema reveals deeply conserved gene regulatory networks.</title>
        <authorList>
            <person name="Dillman A.R."/>
            <person name="Macchietto M."/>
            <person name="Porter C.F."/>
            <person name="Rogers A."/>
            <person name="Williams B."/>
            <person name="Antoshechkin I."/>
            <person name="Lee M.M."/>
            <person name="Goodwin Z."/>
            <person name="Lu X."/>
            <person name="Lewis E.E."/>
            <person name="Goodrich-Blair H."/>
            <person name="Stock S.P."/>
            <person name="Adams B.J."/>
            <person name="Sternberg P.W."/>
            <person name="Mortazavi A."/>
        </authorList>
    </citation>
    <scope>NUCLEOTIDE SEQUENCE [LARGE SCALE GENOMIC DNA]</scope>
    <source>
        <strain evidence="1 2">ALL</strain>
    </source>
</reference>
<dbReference type="Pfam" id="PF07801">
    <property type="entry name" value="DUF1647"/>
    <property type="match status" value="1"/>
</dbReference>
<dbReference type="PANTHER" id="PTHR31389">
    <property type="entry name" value="LD39211P"/>
    <property type="match status" value="1"/>
</dbReference>
<evidence type="ECO:0000313" key="1">
    <source>
        <dbReference type="EMBL" id="TKR83008.1"/>
    </source>
</evidence>
<dbReference type="Proteomes" id="UP000298663">
    <property type="component" value="Unassembled WGS sequence"/>
</dbReference>
<dbReference type="OrthoDB" id="10053392at2759"/>
<protein>
    <submittedName>
        <fullName evidence="1">Uncharacterized protein</fullName>
    </submittedName>
</protein>
<organism evidence="1 2">
    <name type="scientific">Steinernema carpocapsae</name>
    <name type="common">Entomopathogenic nematode</name>
    <dbReference type="NCBI Taxonomy" id="34508"/>
    <lineage>
        <taxon>Eukaryota</taxon>
        <taxon>Metazoa</taxon>
        <taxon>Ecdysozoa</taxon>
        <taxon>Nematoda</taxon>
        <taxon>Chromadorea</taxon>
        <taxon>Rhabditida</taxon>
        <taxon>Tylenchina</taxon>
        <taxon>Panagrolaimomorpha</taxon>
        <taxon>Strongyloidoidea</taxon>
        <taxon>Steinernematidae</taxon>
        <taxon>Steinernema</taxon>
    </lineage>
</organism>
<reference evidence="1 2" key="2">
    <citation type="journal article" date="2019" name="G3 (Bethesda)">
        <title>Hybrid Assembly of the Genome of the Entomopathogenic Nematode Steinernema carpocapsae Identifies the X-Chromosome.</title>
        <authorList>
            <person name="Serra L."/>
            <person name="Macchietto M."/>
            <person name="Macias-Munoz A."/>
            <person name="McGill C.J."/>
            <person name="Rodriguez I.M."/>
            <person name="Rodriguez B."/>
            <person name="Murad R."/>
            <person name="Mortazavi A."/>
        </authorList>
    </citation>
    <scope>NUCLEOTIDE SEQUENCE [LARGE SCALE GENOMIC DNA]</scope>
    <source>
        <strain evidence="1 2">ALL</strain>
    </source>
</reference>
<name>A0A4U5NIQ4_STECR</name>
<accession>A0A4U5NIQ4</accession>
<dbReference type="PANTHER" id="PTHR31389:SF4">
    <property type="entry name" value="LD39211P"/>
    <property type="match status" value="1"/>
</dbReference>
<evidence type="ECO:0000313" key="2">
    <source>
        <dbReference type="Proteomes" id="UP000298663"/>
    </source>
</evidence>
<gene>
    <name evidence="1" type="ORF">L596_016665</name>
</gene>
<dbReference type="EMBL" id="AZBU02000004">
    <property type="protein sequence ID" value="TKR83008.1"/>
    <property type="molecule type" value="Genomic_DNA"/>
</dbReference>
<proteinExistence type="predicted"/>
<dbReference type="InterPro" id="IPR012444">
    <property type="entry name" value="DUF1647"/>
</dbReference>
<keyword evidence="2" id="KW-1185">Reference proteome</keyword>
<dbReference type="AlphaFoldDB" id="A0A4U5NIQ4"/>
<comment type="caution">
    <text evidence="1">The sequence shown here is derived from an EMBL/GenBank/DDBJ whole genome shotgun (WGS) entry which is preliminary data.</text>
</comment>